<feature type="region of interest" description="Disordered" evidence="2">
    <location>
        <begin position="1"/>
        <end position="34"/>
    </location>
</feature>
<organism evidence="4 5">
    <name type="scientific">Methanococcus maripaludis</name>
    <name type="common">Methanococcus deltae</name>
    <dbReference type="NCBI Taxonomy" id="39152"/>
    <lineage>
        <taxon>Archaea</taxon>
        <taxon>Methanobacteriati</taxon>
        <taxon>Methanobacteriota</taxon>
        <taxon>Methanomada group</taxon>
        <taxon>Methanococci</taxon>
        <taxon>Methanococcales</taxon>
        <taxon>Methanococcaceae</taxon>
        <taxon>Methanococcus</taxon>
    </lineage>
</organism>
<comment type="similarity">
    <text evidence="1">Belongs to the GSP E family.</text>
</comment>
<proteinExistence type="inferred from homology"/>
<dbReference type="Pfam" id="PF00437">
    <property type="entry name" value="T2SSE"/>
    <property type="match status" value="1"/>
</dbReference>
<dbReference type="InterPro" id="IPR027417">
    <property type="entry name" value="P-loop_NTPase"/>
</dbReference>
<dbReference type="InterPro" id="IPR001482">
    <property type="entry name" value="T2SS/T4SS_dom"/>
</dbReference>
<protein>
    <submittedName>
        <fullName evidence="4">CpaF family protein</fullName>
    </submittedName>
</protein>
<dbReference type="CDD" id="cd01130">
    <property type="entry name" value="VirB11-like_ATPase"/>
    <property type="match status" value="1"/>
</dbReference>
<gene>
    <name evidence="4" type="ORF">H0S71_08760</name>
</gene>
<name>A0A8T3W147_METMI</name>
<dbReference type="InterPro" id="IPR050921">
    <property type="entry name" value="T4SS_GSP_E_ATPase"/>
</dbReference>
<dbReference type="PANTHER" id="PTHR30486">
    <property type="entry name" value="TWITCHING MOTILITY PROTEIN PILT"/>
    <property type="match status" value="1"/>
</dbReference>
<dbReference type="EMBL" id="JACCQJ010000004">
    <property type="protein sequence ID" value="MBG0769971.1"/>
    <property type="molecule type" value="Genomic_DNA"/>
</dbReference>
<feature type="compositionally biased region" description="Polar residues" evidence="2">
    <location>
        <begin position="10"/>
        <end position="20"/>
    </location>
</feature>
<evidence type="ECO:0000313" key="5">
    <source>
        <dbReference type="Proteomes" id="UP000714405"/>
    </source>
</evidence>
<evidence type="ECO:0000256" key="1">
    <source>
        <dbReference type="ARBA" id="ARBA00006611"/>
    </source>
</evidence>
<dbReference type="AlphaFoldDB" id="A0A8T3W147"/>
<dbReference type="PANTHER" id="PTHR30486:SF15">
    <property type="entry name" value="TYPE II_IV SECRETION SYSTEM ATPASE"/>
    <property type="match status" value="1"/>
</dbReference>
<dbReference type="GO" id="GO:0016887">
    <property type="term" value="F:ATP hydrolysis activity"/>
    <property type="evidence" value="ECO:0007669"/>
    <property type="project" value="InterPro"/>
</dbReference>
<sequence>MGLFDRIQSRDSNPSVAKKNNVSEKVSETPSILDNSEKVKKPEIKVGFSVNERAKQPVEEFERDSTSSILDKYFVKVDDIDFDVIIEKENGVTLYKIPEITLMNTALAKFSDMDIKTIKAELSESTLQKLGQIQGYLKNYSEKNNLHLRDIEILHLSHYFYLIIGKLGLLEIPLNDSKLEEVMVNGVESPSFVFHRKYQMCETNIRLDRHEATRVVESIAYLAGRTIDSRTPMLDAFLPDGSRVNATMSDVTLGGNTITIRKFSEDPLTIVDLINFGTFDLELAAFLWQAVEGYFGAKPANTLIVGGTGSGKTTTLNVVSMFSMYTDRLVTIEDTPELQVPLTHLIKMITRPGRPGIQGYEITMDDLIKNSLRMRPDRIFVGEVRGSEAHSLLVAMNTGHDGCSGTLHANSADEALIRLINPPMNVPKVMMSSVDFIINQQRIKRNKKTVRRILGVVEIGGSGENITETELFKYDGISDSVVKTGICMWEEDVCQIAGITRDELMDDRINRKKVLKYMVNNNINDIRKVGDVLKQYQENPENVLKNILE</sequence>
<evidence type="ECO:0000256" key="2">
    <source>
        <dbReference type="SAM" id="MobiDB-lite"/>
    </source>
</evidence>
<dbReference type="SUPFAM" id="SSF52540">
    <property type="entry name" value="P-loop containing nucleoside triphosphate hydrolases"/>
    <property type="match status" value="1"/>
</dbReference>
<reference evidence="4" key="1">
    <citation type="submission" date="2020-07" db="EMBL/GenBank/DDBJ databases">
        <title>Severe corrosion of carbon steel in oil field produced water can be linked to methanogenic archaea containing a special type of NiFe hydrogenase.</title>
        <authorList>
            <person name="Lahme S."/>
            <person name="Mand J."/>
            <person name="Longwell J."/>
            <person name="Smith R."/>
            <person name="Enning D."/>
        </authorList>
    </citation>
    <scope>NUCLEOTIDE SEQUENCE</scope>
    <source>
        <strain evidence="4">MIC098Bin5</strain>
    </source>
</reference>
<dbReference type="Gene3D" id="3.40.50.300">
    <property type="entry name" value="P-loop containing nucleotide triphosphate hydrolases"/>
    <property type="match status" value="1"/>
</dbReference>
<comment type="caution">
    <text evidence="4">The sequence shown here is derived from an EMBL/GenBank/DDBJ whole genome shotgun (WGS) entry which is preliminary data.</text>
</comment>
<accession>A0A8T3W147</accession>
<dbReference type="RefSeq" id="WP_278492562.1">
    <property type="nucleotide sequence ID" value="NZ_JACCQJ010000004.1"/>
</dbReference>
<dbReference type="Proteomes" id="UP000714405">
    <property type="component" value="Unassembled WGS sequence"/>
</dbReference>
<dbReference type="Gene3D" id="3.30.450.380">
    <property type="match status" value="1"/>
</dbReference>
<evidence type="ECO:0000313" key="4">
    <source>
        <dbReference type="EMBL" id="MBG0769971.1"/>
    </source>
</evidence>
<evidence type="ECO:0000259" key="3">
    <source>
        <dbReference type="Pfam" id="PF00437"/>
    </source>
</evidence>
<feature type="domain" description="Bacterial type II secretion system protein E" evidence="3">
    <location>
        <begin position="178"/>
        <end position="447"/>
    </location>
</feature>